<dbReference type="EMBL" id="JAUSWN010000012">
    <property type="protein sequence ID" value="MDQ0479843.1"/>
    <property type="molecule type" value="Genomic_DNA"/>
</dbReference>
<keyword evidence="8" id="KW-1185">Reference proteome</keyword>
<reference evidence="7 8" key="1">
    <citation type="submission" date="2023-07" db="EMBL/GenBank/DDBJ databases">
        <title>Genomic Encyclopedia of Type Strains, Phase IV (KMG-IV): sequencing the most valuable type-strain genomes for metagenomic binning, comparative biology and taxonomic classification.</title>
        <authorList>
            <person name="Goeker M."/>
        </authorList>
    </citation>
    <scope>NUCLEOTIDE SEQUENCE [LARGE SCALE GENOMIC DNA]</scope>
    <source>
        <strain evidence="7 8">DSM 1400</strain>
    </source>
</reference>
<dbReference type="Proteomes" id="UP001224418">
    <property type="component" value="Unassembled WGS sequence"/>
</dbReference>
<evidence type="ECO:0000313" key="7">
    <source>
        <dbReference type="EMBL" id="MDQ0479843.1"/>
    </source>
</evidence>
<accession>A0ABU0JUQ6</accession>
<organism evidence="7 8">
    <name type="scientific">Hathewaya limosa</name>
    <name type="common">Clostridium limosum</name>
    <dbReference type="NCBI Taxonomy" id="1536"/>
    <lineage>
        <taxon>Bacteria</taxon>
        <taxon>Bacillati</taxon>
        <taxon>Bacillota</taxon>
        <taxon>Clostridia</taxon>
        <taxon>Eubacteriales</taxon>
        <taxon>Clostridiaceae</taxon>
        <taxon>Hathewaya</taxon>
    </lineage>
</organism>
<keyword evidence="4 6" id="KW-1133">Transmembrane helix</keyword>
<proteinExistence type="predicted"/>
<evidence type="ECO:0000256" key="1">
    <source>
        <dbReference type="ARBA" id="ARBA00004651"/>
    </source>
</evidence>
<comment type="subcellular location">
    <subcellularLocation>
        <location evidence="1">Cell membrane</location>
        <topology evidence="1">Multi-pass membrane protein</topology>
    </subcellularLocation>
</comment>
<dbReference type="InterPro" id="IPR005538">
    <property type="entry name" value="LrgA/CidA"/>
</dbReference>
<evidence type="ECO:0000256" key="5">
    <source>
        <dbReference type="ARBA" id="ARBA00023136"/>
    </source>
</evidence>
<dbReference type="PANTHER" id="PTHR33931">
    <property type="entry name" value="HOLIN-LIKE PROTEIN CIDA-RELATED"/>
    <property type="match status" value="1"/>
</dbReference>
<keyword evidence="2" id="KW-1003">Cell membrane</keyword>
<evidence type="ECO:0000313" key="8">
    <source>
        <dbReference type="Proteomes" id="UP001224418"/>
    </source>
</evidence>
<protein>
    <submittedName>
        <fullName evidence="7">Holin-like protein</fullName>
    </submittedName>
</protein>
<gene>
    <name evidence="7" type="ORF">QOZ93_001585</name>
</gene>
<dbReference type="PANTHER" id="PTHR33931:SF2">
    <property type="entry name" value="HOLIN-LIKE PROTEIN CIDA"/>
    <property type="match status" value="1"/>
</dbReference>
<keyword evidence="5 6" id="KW-0472">Membrane</keyword>
<dbReference type="Pfam" id="PF03788">
    <property type="entry name" value="LrgA"/>
    <property type="match status" value="1"/>
</dbReference>
<comment type="caution">
    <text evidence="7">The sequence shown here is derived from an EMBL/GenBank/DDBJ whole genome shotgun (WGS) entry which is preliminary data.</text>
</comment>
<keyword evidence="3 6" id="KW-0812">Transmembrane</keyword>
<evidence type="ECO:0000256" key="4">
    <source>
        <dbReference type="ARBA" id="ARBA00022989"/>
    </source>
</evidence>
<name>A0ABU0JUQ6_HATLI</name>
<feature type="transmembrane region" description="Helical" evidence="6">
    <location>
        <begin position="63"/>
        <end position="82"/>
    </location>
</feature>
<dbReference type="RefSeq" id="WP_307355774.1">
    <property type="nucleotide sequence ID" value="NZ_BAAACJ010000037.1"/>
</dbReference>
<feature type="transmembrane region" description="Helical" evidence="6">
    <location>
        <begin position="32"/>
        <end position="51"/>
    </location>
</feature>
<evidence type="ECO:0000256" key="2">
    <source>
        <dbReference type="ARBA" id="ARBA00022475"/>
    </source>
</evidence>
<feature type="transmembrane region" description="Helical" evidence="6">
    <location>
        <begin position="88"/>
        <end position="111"/>
    </location>
</feature>
<evidence type="ECO:0000256" key="3">
    <source>
        <dbReference type="ARBA" id="ARBA00022692"/>
    </source>
</evidence>
<evidence type="ECO:0000256" key="6">
    <source>
        <dbReference type="SAM" id="Phobius"/>
    </source>
</evidence>
<sequence length="116" mass="12865">MKYLRQLAIIFSFCILGEVIKHIFHLNIPSNVIGMLLLLGALCSGIVKLSMLEEMSNLLLEHLPFLFIPAGVGLITCFSLIKNSLVKFSVIIIISTLIVLAITGLTIELLMRRKAK</sequence>
<feature type="transmembrane region" description="Helical" evidence="6">
    <location>
        <begin position="7"/>
        <end position="26"/>
    </location>
</feature>